<keyword evidence="5" id="KW-0862">Zinc</keyword>
<evidence type="ECO:0000256" key="9">
    <source>
        <dbReference type="ARBA" id="ARBA00023242"/>
    </source>
</evidence>
<dbReference type="FunFam" id="3.30.160.60:FF:001527">
    <property type="entry name" value="Zinc finger protein"/>
    <property type="match status" value="1"/>
</dbReference>
<comment type="subcellular location">
    <subcellularLocation>
        <location evidence="1">Nucleus</location>
    </subcellularLocation>
</comment>
<name>A0A3B4FSY1_9CICH</name>
<keyword evidence="4 10" id="KW-0863">Zinc-finger</keyword>
<dbReference type="PROSITE" id="PS50157">
    <property type="entry name" value="ZINC_FINGER_C2H2_2"/>
    <property type="match status" value="5"/>
</dbReference>
<keyword evidence="7" id="KW-0238">DNA-binding</keyword>
<feature type="domain" description="C2H2-type" evidence="12">
    <location>
        <begin position="289"/>
        <end position="316"/>
    </location>
</feature>
<dbReference type="GeneID" id="102203609"/>
<evidence type="ECO:0000256" key="11">
    <source>
        <dbReference type="SAM" id="MobiDB-lite"/>
    </source>
</evidence>
<feature type="domain" description="C2H2-type" evidence="12">
    <location>
        <begin position="207"/>
        <end position="234"/>
    </location>
</feature>
<evidence type="ECO:0000256" key="3">
    <source>
        <dbReference type="ARBA" id="ARBA00022737"/>
    </source>
</evidence>
<sequence>MSKAEVLRALVKQRLNAAAEEIFALFERTMEEYEQEIRLHRSRQPDGHPAESRGGPHGSPLSPTKFTADKGASQEQKSPGLHRESPEPPRVKDEREGLWTNQPGERPGVHEDLTIIPVTVKIEEEVEESTQSPDLLHTRSELSSRQLQARAGGEDRAGPEAARNLHPQPVRTSSDSGAPEDAPVQSGKPPSEDAVRDAGSNLAKKPYSCSECGKRFGGKNHLQSHMKSHTGEKTCPFCGKKISKSSNFTTHLRVHTGEKPFTCSVCNTSFSLRNTLVNHMRVHTGEKPFSCSVCAKKFTNKANVITHMAVHSEEKPFKCNVCDKRFTWHSQVKKHKCVAESSKT</sequence>
<keyword evidence="8" id="KW-0804">Transcription</keyword>
<dbReference type="Gene3D" id="3.30.160.60">
    <property type="entry name" value="Classic Zinc Finger"/>
    <property type="match status" value="5"/>
</dbReference>
<dbReference type="GO" id="GO:0008270">
    <property type="term" value="F:zinc ion binding"/>
    <property type="evidence" value="ECO:0007669"/>
    <property type="project" value="UniProtKB-KW"/>
</dbReference>
<dbReference type="InterPro" id="IPR050717">
    <property type="entry name" value="C2H2-ZF_Transcription_Reg"/>
</dbReference>
<evidence type="ECO:0000256" key="2">
    <source>
        <dbReference type="ARBA" id="ARBA00022723"/>
    </source>
</evidence>
<evidence type="ECO:0000256" key="6">
    <source>
        <dbReference type="ARBA" id="ARBA00023015"/>
    </source>
</evidence>
<feature type="region of interest" description="Disordered" evidence="11">
    <location>
        <begin position="124"/>
        <end position="202"/>
    </location>
</feature>
<feature type="domain" description="C2H2-type" evidence="12">
    <location>
        <begin position="233"/>
        <end position="260"/>
    </location>
</feature>
<dbReference type="FunFam" id="3.30.160.60:FF:002343">
    <property type="entry name" value="Zinc finger protein 33A"/>
    <property type="match status" value="1"/>
</dbReference>
<accession>A0A3B4FSY1</accession>
<dbReference type="Proteomes" id="UP000695023">
    <property type="component" value="Unplaced"/>
</dbReference>
<evidence type="ECO:0000256" key="1">
    <source>
        <dbReference type="ARBA" id="ARBA00004123"/>
    </source>
</evidence>
<reference evidence="15" key="2">
    <citation type="submission" date="2025-04" db="UniProtKB">
        <authorList>
            <consortium name="RefSeq"/>
        </authorList>
    </citation>
    <scope>IDENTIFICATION</scope>
</reference>
<dbReference type="SUPFAM" id="SSF57667">
    <property type="entry name" value="beta-beta-alpha zinc fingers"/>
    <property type="match status" value="3"/>
</dbReference>
<keyword evidence="2" id="KW-0479">Metal-binding</keyword>
<organism evidence="13">
    <name type="scientific">Pundamilia nyererei</name>
    <dbReference type="NCBI Taxonomy" id="303518"/>
    <lineage>
        <taxon>Eukaryota</taxon>
        <taxon>Metazoa</taxon>
        <taxon>Chordata</taxon>
        <taxon>Craniata</taxon>
        <taxon>Vertebrata</taxon>
        <taxon>Euteleostomi</taxon>
        <taxon>Actinopterygii</taxon>
        <taxon>Neopterygii</taxon>
        <taxon>Teleostei</taxon>
        <taxon>Neoteleostei</taxon>
        <taxon>Acanthomorphata</taxon>
        <taxon>Ovalentaria</taxon>
        <taxon>Cichlomorphae</taxon>
        <taxon>Cichliformes</taxon>
        <taxon>Cichlidae</taxon>
        <taxon>African cichlids</taxon>
        <taxon>Pseudocrenilabrinae</taxon>
        <taxon>Haplochromini</taxon>
        <taxon>Pundamilia</taxon>
    </lineage>
</organism>
<evidence type="ECO:0000256" key="8">
    <source>
        <dbReference type="ARBA" id="ARBA00023163"/>
    </source>
</evidence>
<dbReference type="PANTHER" id="PTHR14196">
    <property type="entry name" value="ODD-SKIPPED - RELATED"/>
    <property type="match status" value="1"/>
</dbReference>
<dbReference type="GO" id="GO:0000981">
    <property type="term" value="F:DNA-binding transcription factor activity, RNA polymerase II-specific"/>
    <property type="evidence" value="ECO:0007669"/>
    <property type="project" value="TreeGrafter"/>
</dbReference>
<dbReference type="InterPro" id="IPR036236">
    <property type="entry name" value="Znf_C2H2_sf"/>
</dbReference>
<feature type="domain" description="C2H2-type" evidence="12">
    <location>
        <begin position="261"/>
        <end position="288"/>
    </location>
</feature>
<feature type="compositionally biased region" description="Basic and acidic residues" evidence="11">
    <location>
        <begin position="81"/>
        <end position="97"/>
    </location>
</feature>
<keyword evidence="3" id="KW-0677">Repeat</keyword>
<dbReference type="PROSITE" id="PS00028">
    <property type="entry name" value="ZINC_FINGER_C2H2_1"/>
    <property type="match status" value="4"/>
</dbReference>
<protein>
    <submittedName>
        <fullName evidence="13 15">Zinc finger protein 205-like</fullName>
    </submittedName>
</protein>
<evidence type="ECO:0000256" key="4">
    <source>
        <dbReference type="ARBA" id="ARBA00022771"/>
    </source>
</evidence>
<evidence type="ECO:0000313" key="14">
    <source>
        <dbReference type="Proteomes" id="UP000695023"/>
    </source>
</evidence>
<dbReference type="STRING" id="303518.ENSPNYP00000013740"/>
<dbReference type="InterPro" id="IPR013087">
    <property type="entry name" value="Znf_C2H2_type"/>
</dbReference>
<dbReference type="OrthoDB" id="8964029at2759"/>
<evidence type="ECO:0000256" key="5">
    <source>
        <dbReference type="ARBA" id="ARBA00022833"/>
    </source>
</evidence>
<evidence type="ECO:0000256" key="7">
    <source>
        <dbReference type="ARBA" id="ARBA00023125"/>
    </source>
</evidence>
<keyword evidence="6" id="KW-0805">Transcription regulation</keyword>
<dbReference type="GO" id="GO:0005634">
    <property type="term" value="C:nucleus"/>
    <property type="evidence" value="ECO:0007669"/>
    <property type="project" value="UniProtKB-SubCell"/>
</dbReference>
<dbReference type="RefSeq" id="XP_005751849.1">
    <property type="nucleotide sequence ID" value="XM_005751792.2"/>
</dbReference>
<dbReference type="FunFam" id="3.30.160.60:FF:000110">
    <property type="entry name" value="Zinc finger protein-like"/>
    <property type="match status" value="1"/>
</dbReference>
<dbReference type="PANTHER" id="PTHR14196:SF12">
    <property type="entry name" value="ZINC FINGER PROTEIN 208-LIKE"/>
    <property type="match status" value="1"/>
</dbReference>
<feature type="compositionally biased region" description="Basic and acidic residues" evidence="11">
    <location>
        <begin position="36"/>
        <end position="51"/>
    </location>
</feature>
<dbReference type="SMART" id="SM00355">
    <property type="entry name" value="ZnF_C2H2"/>
    <property type="match status" value="5"/>
</dbReference>
<dbReference type="FunFam" id="3.30.160.60:FF:001228">
    <property type="entry name" value="Zinc finger protein 236"/>
    <property type="match status" value="1"/>
</dbReference>
<dbReference type="Pfam" id="PF00096">
    <property type="entry name" value="zf-C2H2"/>
    <property type="match status" value="4"/>
</dbReference>
<feature type="region of interest" description="Disordered" evidence="11">
    <location>
        <begin position="36"/>
        <end position="112"/>
    </location>
</feature>
<keyword evidence="9" id="KW-0539">Nucleus</keyword>
<proteinExistence type="predicted"/>
<dbReference type="AlphaFoldDB" id="A0A3B4FSY1"/>
<evidence type="ECO:0000256" key="10">
    <source>
        <dbReference type="PROSITE-ProRule" id="PRU00042"/>
    </source>
</evidence>
<dbReference type="Ensembl" id="ENSPNYT00000014081.1">
    <property type="protein sequence ID" value="ENSPNYP00000013740.1"/>
    <property type="gene ID" value="ENSPNYG00000010420.1"/>
</dbReference>
<dbReference type="GO" id="GO:0000977">
    <property type="term" value="F:RNA polymerase II transcription regulatory region sequence-specific DNA binding"/>
    <property type="evidence" value="ECO:0007669"/>
    <property type="project" value="TreeGrafter"/>
</dbReference>
<gene>
    <name evidence="15" type="primary">LOC102203609</name>
</gene>
<dbReference type="GeneTree" id="ENSGT00940000168692"/>
<evidence type="ECO:0000259" key="12">
    <source>
        <dbReference type="PROSITE" id="PS50157"/>
    </source>
</evidence>
<reference evidence="13" key="1">
    <citation type="submission" date="2023-09" db="UniProtKB">
        <authorList>
            <consortium name="Ensembl"/>
        </authorList>
    </citation>
    <scope>IDENTIFICATION</scope>
</reference>
<evidence type="ECO:0000313" key="15">
    <source>
        <dbReference type="RefSeq" id="XP_005751849.1"/>
    </source>
</evidence>
<evidence type="ECO:0000313" key="13">
    <source>
        <dbReference type="Ensembl" id="ENSPNYP00000013740.1"/>
    </source>
</evidence>
<feature type="domain" description="C2H2-type" evidence="12">
    <location>
        <begin position="317"/>
        <end position="344"/>
    </location>
</feature>
<keyword evidence="14" id="KW-1185">Reference proteome</keyword>